<dbReference type="CDD" id="cd03811">
    <property type="entry name" value="GT4_GT28_WabH-like"/>
    <property type="match status" value="1"/>
</dbReference>
<keyword evidence="2" id="KW-0808">Transferase</keyword>
<organism evidence="2 3">
    <name type="scientific">Candidatus Thiodictyon syntrophicum</name>
    <dbReference type="NCBI Taxonomy" id="1166950"/>
    <lineage>
        <taxon>Bacteria</taxon>
        <taxon>Pseudomonadati</taxon>
        <taxon>Pseudomonadota</taxon>
        <taxon>Gammaproteobacteria</taxon>
        <taxon>Chromatiales</taxon>
        <taxon>Chromatiaceae</taxon>
        <taxon>Thiodictyon</taxon>
    </lineage>
</organism>
<dbReference type="GO" id="GO:0016757">
    <property type="term" value="F:glycosyltransferase activity"/>
    <property type="evidence" value="ECO:0007669"/>
    <property type="project" value="UniProtKB-ARBA"/>
</dbReference>
<dbReference type="AlphaFoldDB" id="A0A2K8UG52"/>
<accession>A0A2K8UG52</accession>
<dbReference type="Gene3D" id="3.40.50.2000">
    <property type="entry name" value="Glycogen Phosphorylase B"/>
    <property type="match status" value="2"/>
</dbReference>
<dbReference type="PANTHER" id="PTHR12526">
    <property type="entry name" value="GLYCOSYLTRANSFERASE"/>
    <property type="match status" value="1"/>
</dbReference>
<feature type="domain" description="Glycosyltransferase subfamily 4-like N-terminal" evidence="1">
    <location>
        <begin position="18"/>
        <end position="174"/>
    </location>
</feature>
<protein>
    <submittedName>
        <fullName evidence="2">Glycosyl transferase</fullName>
    </submittedName>
</protein>
<evidence type="ECO:0000259" key="1">
    <source>
        <dbReference type="Pfam" id="PF13579"/>
    </source>
</evidence>
<name>A0A2K8UG52_9GAMM</name>
<dbReference type="KEGG" id="tsy:THSYN_28770"/>
<dbReference type="SUPFAM" id="SSF53756">
    <property type="entry name" value="UDP-Glycosyltransferase/glycogen phosphorylase"/>
    <property type="match status" value="1"/>
</dbReference>
<dbReference type="EMBL" id="CP020370">
    <property type="protein sequence ID" value="AUB84530.1"/>
    <property type="molecule type" value="Genomic_DNA"/>
</dbReference>
<dbReference type="RefSeq" id="WP_100922179.1">
    <property type="nucleotide sequence ID" value="NZ_CP020370.1"/>
</dbReference>
<keyword evidence="3" id="KW-1185">Reference proteome</keyword>
<dbReference type="OrthoDB" id="9792269at2"/>
<dbReference type="Proteomes" id="UP000232638">
    <property type="component" value="Chromosome"/>
</dbReference>
<dbReference type="InterPro" id="IPR028098">
    <property type="entry name" value="Glyco_trans_4-like_N"/>
</dbReference>
<evidence type="ECO:0000313" key="2">
    <source>
        <dbReference type="EMBL" id="AUB84530.1"/>
    </source>
</evidence>
<gene>
    <name evidence="2" type="ORF">THSYN_28770</name>
</gene>
<sequence length="388" mass="40576">MRRRGPRLAIFLPSLAGGGAERMMLNLAQGLVASGIELDLVVGSAAGPYRDLVPAGCDLVDLGAGRVLTALPGLVRYLRRRRPTVLLAAMDHANLIALWARRLARVPTRVAVSVRSTLSQEARHASSLAGRVLPRLARVFYPQACAVIAVSQGVADDLTRLIGAGRARVLVIPNPVVTSELAAQAAERPDHAWFQPGLSPAPDAGLEPARAPVILAAGRLTPQKDFPTLIRAFAALAEGRDLRLLILGEGPQRPALESLIRDLGLGERVALPGFRANPFAYMARARLFVLSSAWEGLPGVLIQAMACGTPVVSTDCPSGPREVLDGGRLGPLVAVGDAAALAAAIARTLDRPPAAALLRARAADYGVVPVTRRYLEVLGLGDGSGGGS</sequence>
<proteinExistence type="predicted"/>
<evidence type="ECO:0000313" key="3">
    <source>
        <dbReference type="Proteomes" id="UP000232638"/>
    </source>
</evidence>
<reference evidence="2 3" key="1">
    <citation type="submission" date="2017-03" db="EMBL/GenBank/DDBJ databases">
        <title>Complete genome sequence of Candidatus 'Thiodictyon syntrophicum' sp. nov. strain Cad16T, a photolithoautotroph purple sulfur bacterium isolated from an alpine meromictic lake.</title>
        <authorList>
            <person name="Luedin S.M."/>
            <person name="Pothier J.F."/>
            <person name="Danza F."/>
            <person name="Storelli N."/>
            <person name="Wittwer M."/>
            <person name="Tonolla M."/>
        </authorList>
    </citation>
    <scope>NUCLEOTIDE SEQUENCE [LARGE SCALE GENOMIC DNA]</scope>
    <source>
        <strain evidence="2 3">Cad16T</strain>
    </source>
</reference>
<dbReference type="Pfam" id="PF13579">
    <property type="entry name" value="Glyco_trans_4_4"/>
    <property type="match status" value="1"/>
</dbReference>
<dbReference type="Pfam" id="PF13692">
    <property type="entry name" value="Glyco_trans_1_4"/>
    <property type="match status" value="1"/>
</dbReference>